<feature type="region of interest" description="Disordered" evidence="1">
    <location>
        <begin position="687"/>
        <end position="711"/>
    </location>
</feature>
<dbReference type="EMBL" id="JAAKFY010000007">
    <property type="protein sequence ID" value="KAF3854583.1"/>
    <property type="molecule type" value="Genomic_DNA"/>
</dbReference>
<protein>
    <submittedName>
        <fullName evidence="2">Uncharacterized protein</fullName>
    </submittedName>
</protein>
<comment type="caution">
    <text evidence="2">The sequence shown here is derived from an EMBL/GenBank/DDBJ whole genome shotgun (WGS) entry which is preliminary data.</text>
</comment>
<evidence type="ECO:0000256" key="1">
    <source>
        <dbReference type="SAM" id="MobiDB-lite"/>
    </source>
</evidence>
<gene>
    <name evidence="2" type="ORF">F7725_022638</name>
</gene>
<organism evidence="2 3">
    <name type="scientific">Dissostichus mawsoni</name>
    <name type="common">Antarctic cod</name>
    <dbReference type="NCBI Taxonomy" id="36200"/>
    <lineage>
        <taxon>Eukaryota</taxon>
        <taxon>Metazoa</taxon>
        <taxon>Chordata</taxon>
        <taxon>Craniata</taxon>
        <taxon>Vertebrata</taxon>
        <taxon>Euteleostomi</taxon>
        <taxon>Actinopterygii</taxon>
        <taxon>Neopterygii</taxon>
        <taxon>Teleostei</taxon>
        <taxon>Neoteleostei</taxon>
        <taxon>Acanthomorphata</taxon>
        <taxon>Eupercaria</taxon>
        <taxon>Perciformes</taxon>
        <taxon>Notothenioidei</taxon>
        <taxon>Nototheniidae</taxon>
        <taxon>Dissostichus</taxon>
    </lineage>
</organism>
<proteinExistence type="predicted"/>
<sequence length="711" mass="79288">MVQRHHVALLCGGAPDHLQPHGGADDHAFPQVPDADHEAQFVVPHGDDGVLAENERLCAPMGLRSFHEDAAKHNGVNEQPDDVLYDQDDDGRYAFLRDHPATKADGHLHLYGEEESGGEGVDVRYARDKLFVCLMQVAVRKGNEPPDHPEEEPAAQEGHAELLSSCLQDGGSCPFYGGMCAPHVASRSGAKSQENIFSFSSAAAAVTHSTHRHTGNAPKTLSSFSSRASGRSYSWITPRFITITSGGEILTAIVTTVRSAKAVITTFCRMLSCGDRRRFTIKDNKNRDLKPAKNNVPVKLCRVELPHQTTAGEGRSWWSSLATLRPVHSTATAVARHRTMPRQHSTLNTDRYHECQLKTILGKSMQMSLSCSCFRLLGQPVVDGDHEGVFEELGQEEQGEQDDPGGGQDSSGIRQRHFQMFQSGGSHAVFSCNRSPSSSSSVLAASLEYMALRRFFLSISVILAASVSWRINKDKYMILLRILKVINHRLKLLVLSVHQGFPLLKEVGLGVLNVFQSPFSLDSAILHGNDLIKTYRKELEDAVLHQMVTQKDEHDYIHKCMWHLAPETQEINVYFQHEDMTVLRQNKVSPAPYIQNTPGCTVMMTVKHSGSIGNKKKIPNVTVILTLPDLCQLPLWKDVNVRLEGAGLDHSIKPAGHKQTEYKGRQLLIQARRKLWTFFTRHHRHRIRGRFKKRSHNGKKSSLLHQSIIHV</sequence>
<feature type="compositionally biased region" description="Basic residues" evidence="1">
    <location>
        <begin position="687"/>
        <end position="699"/>
    </location>
</feature>
<dbReference type="OrthoDB" id="10679360at2759"/>
<name>A0A7J5YZG1_DISMA</name>
<dbReference type="AlphaFoldDB" id="A0A7J5YZG1"/>
<dbReference type="Proteomes" id="UP000518266">
    <property type="component" value="Unassembled WGS sequence"/>
</dbReference>
<evidence type="ECO:0000313" key="2">
    <source>
        <dbReference type="EMBL" id="KAF3854583.1"/>
    </source>
</evidence>
<reference evidence="2 3" key="1">
    <citation type="submission" date="2020-03" db="EMBL/GenBank/DDBJ databases">
        <title>Dissostichus mawsoni Genome sequencing and assembly.</title>
        <authorList>
            <person name="Park H."/>
        </authorList>
    </citation>
    <scope>NUCLEOTIDE SEQUENCE [LARGE SCALE GENOMIC DNA]</scope>
    <source>
        <strain evidence="2">DM0001</strain>
        <tissue evidence="2">Muscle</tissue>
    </source>
</reference>
<accession>A0A7J5YZG1</accession>
<evidence type="ECO:0000313" key="3">
    <source>
        <dbReference type="Proteomes" id="UP000518266"/>
    </source>
</evidence>
<keyword evidence="3" id="KW-1185">Reference proteome</keyword>